<feature type="transmembrane region" description="Helical" evidence="6">
    <location>
        <begin position="148"/>
        <end position="169"/>
    </location>
</feature>
<sequence length="406" mass="41095">MPRPSVALKRSLPFWLLVLYGLGTTVGAGIYVLVGKVAGAAGMQAPLAFLVAALLAGTAALAFAELAGRYPLSAGEAAYVDAAFGRSWLTLLVGLAVIAAGLVSAATITLGFAGYLRAFVEVPPPFAVTGVVVLLGLLAAWGIAESAMIAAIVTLAEVAALMAVIVAGAPALAGLPPLLPEILLPSGSAALGGILAGAVLAFYAFIGFEDMVNVAEEVRDAPRVLPRAILAVLGITTLLYLGVALVAVLVMAPERLAASEAPLSAVYAAAGGRGAAVIDLVAIFSVLNGALIQLIMASRVLYGLAQRGGLPSWLGRVHPRTRTPVLATALVSAICLALALLFPIVTLARLTAHVALAVFAVVNLALWCLKGRGDAAPGGFVLPRWVPAAGFAACLAMLAADLLWPV</sequence>
<evidence type="ECO:0000256" key="4">
    <source>
        <dbReference type="ARBA" id="ARBA00022989"/>
    </source>
</evidence>
<organism evidence="7 8">
    <name type="scientific">Marinibaculum pumilum</name>
    <dbReference type="NCBI Taxonomy" id="1766165"/>
    <lineage>
        <taxon>Bacteria</taxon>
        <taxon>Pseudomonadati</taxon>
        <taxon>Pseudomonadota</taxon>
        <taxon>Alphaproteobacteria</taxon>
        <taxon>Rhodospirillales</taxon>
        <taxon>Rhodospirillaceae</taxon>
        <taxon>Marinibaculum</taxon>
    </lineage>
</organism>
<proteinExistence type="predicted"/>
<keyword evidence="5 6" id="KW-0472">Membrane</keyword>
<dbReference type="RefSeq" id="WP_379900430.1">
    <property type="nucleotide sequence ID" value="NZ_JBHRTR010000025.1"/>
</dbReference>
<evidence type="ECO:0000256" key="3">
    <source>
        <dbReference type="ARBA" id="ARBA00022692"/>
    </source>
</evidence>
<evidence type="ECO:0000256" key="2">
    <source>
        <dbReference type="ARBA" id="ARBA00022475"/>
    </source>
</evidence>
<keyword evidence="3 6" id="KW-0812">Transmembrane</keyword>
<accession>A0ABV7KZN2</accession>
<keyword evidence="2" id="KW-1003">Cell membrane</keyword>
<name>A0ABV7KZN2_9PROT</name>
<dbReference type="EMBL" id="JBHRTR010000025">
    <property type="protein sequence ID" value="MFC3227878.1"/>
    <property type="molecule type" value="Genomic_DNA"/>
</dbReference>
<feature type="transmembrane region" description="Helical" evidence="6">
    <location>
        <begin position="229"/>
        <end position="252"/>
    </location>
</feature>
<dbReference type="InterPro" id="IPR002293">
    <property type="entry name" value="AA/rel_permease1"/>
</dbReference>
<comment type="subcellular location">
    <subcellularLocation>
        <location evidence="1">Cell membrane</location>
        <topology evidence="1">Multi-pass membrane protein</topology>
    </subcellularLocation>
</comment>
<feature type="transmembrane region" description="Helical" evidence="6">
    <location>
        <begin position="88"/>
        <end position="116"/>
    </location>
</feature>
<keyword evidence="8" id="KW-1185">Reference proteome</keyword>
<feature type="transmembrane region" description="Helical" evidence="6">
    <location>
        <begin position="280"/>
        <end position="302"/>
    </location>
</feature>
<dbReference type="PIRSF" id="PIRSF006060">
    <property type="entry name" value="AA_transporter"/>
    <property type="match status" value="1"/>
</dbReference>
<dbReference type="Pfam" id="PF13520">
    <property type="entry name" value="AA_permease_2"/>
    <property type="match status" value="1"/>
</dbReference>
<feature type="transmembrane region" description="Helical" evidence="6">
    <location>
        <begin position="122"/>
        <end position="141"/>
    </location>
</feature>
<feature type="transmembrane region" description="Helical" evidence="6">
    <location>
        <begin position="46"/>
        <end position="67"/>
    </location>
</feature>
<gene>
    <name evidence="7" type="ORF">ACFOGJ_11590</name>
</gene>
<evidence type="ECO:0000256" key="6">
    <source>
        <dbReference type="SAM" id="Phobius"/>
    </source>
</evidence>
<evidence type="ECO:0000256" key="1">
    <source>
        <dbReference type="ARBA" id="ARBA00004651"/>
    </source>
</evidence>
<dbReference type="Proteomes" id="UP001595528">
    <property type="component" value="Unassembled WGS sequence"/>
</dbReference>
<feature type="transmembrane region" description="Helical" evidence="6">
    <location>
        <begin position="189"/>
        <end position="208"/>
    </location>
</feature>
<protein>
    <submittedName>
        <fullName evidence="7">APC family permease</fullName>
    </submittedName>
</protein>
<keyword evidence="4 6" id="KW-1133">Transmembrane helix</keyword>
<evidence type="ECO:0000256" key="5">
    <source>
        <dbReference type="ARBA" id="ARBA00023136"/>
    </source>
</evidence>
<feature type="transmembrane region" description="Helical" evidence="6">
    <location>
        <begin position="12"/>
        <end position="34"/>
    </location>
</feature>
<dbReference type="InterPro" id="IPR050367">
    <property type="entry name" value="APC_superfamily"/>
</dbReference>
<reference evidence="8" key="1">
    <citation type="journal article" date="2019" name="Int. J. Syst. Evol. Microbiol.">
        <title>The Global Catalogue of Microorganisms (GCM) 10K type strain sequencing project: providing services to taxonomists for standard genome sequencing and annotation.</title>
        <authorList>
            <consortium name="The Broad Institute Genomics Platform"/>
            <consortium name="The Broad Institute Genome Sequencing Center for Infectious Disease"/>
            <person name="Wu L."/>
            <person name="Ma J."/>
        </authorList>
    </citation>
    <scope>NUCLEOTIDE SEQUENCE [LARGE SCALE GENOMIC DNA]</scope>
    <source>
        <strain evidence="8">KCTC 42964</strain>
    </source>
</reference>
<evidence type="ECO:0000313" key="7">
    <source>
        <dbReference type="EMBL" id="MFC3227878.1"/>
    </source>
</evidence>
<evidence type="ECO:0000313" key="8">
    <source>
        <dbReference type="Proteomes" id="UP001595528"/>
    </source>
</evidence>
<dbReference type="PANTHER" id="PTHR42770:SF11">
    <property type="entry name" value="INNER MEMBRANE TRANSPORT PROTEIN YBAT"/>
    <property type="match status" value="1"/>
</dbReference>
<feature type="transmembrane region" description="Helical" evidence="6">
    <location>
        <begin position="350"/>
        <end position="369"/>
    </location>
</feature>
<feature type="transmembrane region" description="Helical" evidence="6">
    <location>
        <begin position="323"/>
        <end position="344"/>
    </location>
</feature>
<comment type="caution">
    <text evidence="7">The sequence shown here is derived from an EMBL/GenBank/DDBJ whole genome shotgun (WGS) entry which is preliminary data.</text>
</comment>
<feature type="transmembrane region" description="Helical" evidence="6">
    <location>
        <begin position="381"/>
        <end position="404"/>
    </location>
</feature>
<dbReference type="Gene3D" id="1.20.1740.10">
    <property type="entry name" value="Amino acid/polyamine transporter I"/>
    <property type="match status" value="1"/>
</dbReference>
<dbReference type="PANTHER" id="PTHR42770">
    <property type="entry name" value="AMINO ACID TRANSPORTER-RELATED"/>
    <property type="match status" value="1"/>
</dbReference>